<dbReference type="SMART" id="SM00132">
    <property type="entry name" value="LIM"/>
    <property type="match status" value="2"/>
</dbReference>
<feature type="domain" description="LIM zinc-binding" evidence="9">
    <location>
        <begin position="110"/>
        <end position="170"/>
    </location>
</feature>
<dbReference type="SUPFAM" id="SSF57716">
    <property type="entry name" value="Glucocorticoid receptor-like (DNA-binding domain)"/>
    <property type="match status" value="3"/>
</dbReference>
<keyword evidence="7" id="KW-0539">Nucleus</keyword>
<evidence type="ECO:0000313" key="10">
    <source>
        <dbReference type="EMBL" id="KAL3307753.1"/>
    </source>
</evidence>
<accession>A0ABD2PL36</accession>
<dbReference type="FunFam" id="2.10.110.10:FF:000066">
    <property type="entry name" value="Four and a half LIM domains protein"/>
    <property type="match status" value="1"/>
</dbReference>
<evidence type="ECO:0000256" key="6">
    <source>
        <dbReference type="ARBA" id="ARBA00023038"/>
    </source>
</evidence>
<protein>
    <submittedName>
        <fullName evidence="10">Four and a half LIM domains protein 2</fullName>
    </submittedName>
</protein>
<gene>
    <name evidence="10" type="primary">FHL2_4</name>
    <name evidence="10" type="ORF">Ciccas_013728</name>
</gene>
<evidence type="ECO:0000256" key="3">
    <source>
        <dbReference type="ARBA" id="ARBA00022737"/>
    </source>
</evidence>
<keyword evidence="5 8" id="KW-0862">Zinc</keyword>
<dbReference type="PROSITE" id="PS00478">
    <property type="entry name" value="LIM_DOMAIN_1"/>
    <property type="match status" value="2"/>
</dbReference>
<feature type="domain" description="LIM zinc-binding" evidence="9">
    <location>
        <begin position="48"/>
        <end position="109"/>
    </location>
</feature>
<evidence type="ECO:0000256" key="4">
    <source>
        <dbReference type="ARBA" id="ARBA00022771"/>
    </source>
</evidence>
<comment type="caution">
    <text evidence="10">The sequence shown here is derived from an EMBL/GenBank/DDBJ whole genome shotgun (WGS) entry which is preliminary data.</text>
</comment>
<dbReference type="Gene3D" id="2.10.110.10">
    <property type="entry name" value="Cysteine Rich Protein"/>
    <property type="match status" value="3"/>
</dbReference>
<sequence length="177" mass="20606">MSAPETQNGDEQEDFFCQQCKLSLIGQKYILQDEKPYCLKCYEDNFTNVCDACKAKISCDAKDLSFKDKHWHEKCFFCCMCQNSLVEKPFSMKEEQIYCTDCHDEKFSPRCDGCNKVFKAGSKKYEYKGSTWHEDCFICKECKQPMGPKSFIPKDDGVVCVPCYDEKYSQKCVKCKK</sequence>
<evidence type="ECO:0000256" key="8">
    <source>
        <dbReference type="PROSITE-ProRule" id="PRU00125"/>
    </source>
</evidence>
<dbReference type="InterPro" id="IPR001781">
    <property type="entry name" value="Znf_LIM"/>
</dbReference>
<dbReference type="PANTHER" id="PTHR24205">
    <property type="entry name" value="FOUR AND A HALF LIM DOMAINS PROTEIN"/>
    <property type="match status" value="1"/>
</dbReference>
<dbReference type="InterPro" id="IPR056807">
    <property type="entry name" value="LIM_FHL1/2/3/5_N"/>
</dbReference>
<keyword evidence="3" id="KW-0677">Repeat</keyword>
<dbReference type="EMBL" id="JBJKFK010006581">
    <property type="protein sequence ID" value="KAL3307753.1"/>
    <property type="molecule type" value="Genomic_DNA"/>
</dbReference>
<proteinExistence type="predicted"/>
<keyword evidence="2 8" id="KW-0479">Metal-binding</keyword>
<evidence type="ECO:0000256" key="5">
    <source>
        <dbReference type="ARBA" id="ARBA00022833"/>
    </source>
</evidence>
<dbReference type="PANTHER" id="PTHR24205:SF4">
    <property type="entry name" value="PROTEIN ESPINAS"/>
    <property type="match status" value="1"/>
</dbReference>
<dbReference type="GO" id="GO:0008270">
    <property type="term" value="F:zinc ion binding"/>
    <property type="evidence" value="ECO:0007669"/>
    <property type="project" value="UniProtKB-KW"/>
</dbReference>
<dbReference type="Pfam" id="PF00412">
    <property type="entry name" value="LIM"/>
    <property type="match status" value="2"/>
</dbReference>
<dbReference type="Pfam" id="PF25076">
    <property type="entry name" value="LIM_FHL2-3_N"/>
    <property type="match status" value="1"/>
</dbReference>
<organism evidence="10 11">
    <name type="scientific">Cichlidogyrus casuarinus</name>
    <dbReference type="NCBI Taxonomy" id="1844966"/>
    <lineage>
        <taxon>Eukaryota</taxon>
        <taxon>Metazoa</taxon>
        <taxon>Spiralia</taxon>
        <taxon>Lophotrochozoa</taxon>
        <taxon>Platyhelminthes</taxon>
        <taxon>Monogenea</taxon>
        <taxon>Monopisthocotylea</taxon>
        <taxon>Dactylogyridea</taxon>
        <taxon>Ancyrocephalidae</taxon>
        <taxon>Cichlidogyrus</taxon>
    </lineage>
</organism>
<keyword evidence="6 8" id="KW-0440">LIM domain</keyword>
<dbReference type="CDD" id="cd09345">
    <property type="entry name" value="LIM2_FHL"/>
    <property type="match status" value="1"/>
</dbReference>
<keyword evidence="11" id="KW-1185">Reference proteome</keyword>
<dbReference type="Proteomes" id="UP001626550">
    <property type="component" value="Unassembled WGS sequence"/>
</dbReference>
<dbReference type="GO" id="GO:0005634">
    <property type="term" value="C:nucleus"/>
    <property type="evidence" value="ECO:0007669"/>
    <property type="project" value="UniProtKB-SubCell"/>
</dbReference>
<comment type="subcellular location">
    <subcellularLocation>
        <location evidence="1">Nucleus</location>
    </subcellularLocation>
</comment>
<dbReference type="AlphaFoldDB" id="A0ABD2PL36"/>
<evidence type="ECO:0000256" key="7">
    <source>
        <dbReference type="ARBA" id="ARBA00023242"/>
    </source>
</evidence>
<reference evidence="10 11" key="1">
    <citation type="submission" date="2024-11" db="EMBL/GenBank/DDBJ databases">
        <title>Adaptive evolution of stress response genes in parasites aligns with host niche diversity.</title>
        <authorList>
            <person name="Hahn C."/>
            <person name="Resl P."/>
        </authorList>
    </citation>
    <scope>NUCLEOTIDE SEQUENCE [LARGE SCALE GENOMIC DNA]</scope>
    <source>
        <strain evidence="10">EGGRZ-B1_66</strain>
        <tissue evidence="10">Body</tissue>
    </source>
</reference>
<name>A0ABD2PL36_9PLAT</name>
<evidence type="ECO:0000256" key="1">
    <source>
        <dbReference type="ARBA" id="ARBA00004123"/>
    </source>
</evidence>
<dbReference type="PROSITE" id="PS50023">
    <property type="entry name" value="LIM_DOMAIN_2"/>
    <property type="match status" value="2"/>
</dbReference>
<keyword evidence="4" id="KW-0863">Zinc-finger</keyword>
<feature type="non-terminal residue" evidence="10">
    <location>
        <position position="177"/>
    </location>
</feature>
<evidence type="ECO:0000256" key="2">
    <source>
        <dbReference type="ARBA" id="ARBA00022723"/>
    </source>
</evidence>
<evidence type="ECO:0000259" key="9">
    <source>
        <dbReference type="PROSITE" id="PS50023"/>
    </source>
</evidence>
<evidence type="ECO:0000313" key="11">
    <source>
        <dbReference type="Proteomes" id="UP001626550"/>
    </source>
</evidence>